<evidence type="ECO:0000259" key="2">
    <source>
        <dbReference type="PROSITE" id="PS50011"/>
    </source>
</evidence>
<dbReference type="EMBL" id="PVNL01000173">
    <property type="protein sequence ID" value="PRP91562.1"/>
    <property type="molecule type" value="Genomic_DNA"/>
</dbReference>
<sequence length="102" mass="11378">MTTKVLPYIEAGTLDQQDLPRAWEPRLEMIVQIGQGLAAIHAAGILHRDLKPNNIIFGSDGRPRIADLEPAPPRARSRRAHPWHEPPRAGEQLRPSQHTVSS</sequence>
<feature type="domain" description="Protein kinase" evidence="2">
    <location>
        <begin position="1"/>
        <end position="102"/>
    </location>
</feature>
<dbReference type="InterPro" id="IPR000719">
    <property type="entry name" value="Prot_kinase_dom"/>
</dbReference>
<feature type="region of interest" description="Disordered" evidence="1">
    <location>
        <begin position="56"/>
        <end position="102"/>
    </location>
</feature>
<gene>
    <name evidence="3" type="primary">spk1_36</name>
    <name evidence="3" type="ORF">ENSA7_82140</name>
</gene>
<dbReference type="Proteomes" id="UP000238823">
    <property type="component" value="Unassembled WGS sequence"/>
</dbReference>
<evidence type="ECO:0000313" key="4">
    <source>
        <dbReference type="Proteomes" id="UP000238823"/>
    </source>
</evidence>
<dbReference type="PROSITE" id="PS50011">
    <property type="entry name" value="PROTEIN_KINASE_DOM"/>
    <property type="match status" value="1"/>
</dbReference>
<dbReference type="SUPFAM" id="SSF56112">
    <property type="entry name" value="Protein kinase-like (PK-like)"/>
    <property type="match status" value="1"/>
</dbReference>
<accession>A0A2S9XFC6</accession>
<dbReference type="GO" id="GO:0005524">
    <property type="term" value="F:ATP binding"/>
    <property type="evidence" value="ECO:0007669"/>
    <property type="project" value="InterPro"/>
</dbReference>
<dbReference type="InterPro" id="IPR008271">
    <property type="entry name" value="Ser/Thr_kinase_AS"/>
</dbReference>
<keyword evidence="3" id="KW-0418">Kinase</keyword>
<dbReference type="AlphaFoldDB" id="A0A2S9XFC6"/>
<dbReference type="Pfam" id="PF00069">
    <property type="entry name" value="Pkinase"/>
    <property type="match status" value="1"/>
</dbReference>
<comment type="caution">
    <text evidence="3">The sequence shown here is derived from an EMBL/GenBank/DDBJ whole genome shotgun (WGS) entry which is preliminary data.</text>
</comment>
<proteinExistence type="predicted"/>
<dbReference type="GO" id="GO:0004674">
    <property type="term" value="F:protein serine/threonine kinase activity"/>
    <property type="evidence" value="ECO:0007669"/>
    <property type="project" value="UniProtKB-EC"/>
</dbReference>
<dbReference type="RefSeq" id="WP_244924084.1">
    <property type="nucleotide sequence ID" value="NZ_PVNL01000173.1"/>
</dbReference>
<dbReference type="Gene3D" id="1.10.510.10">
    <property type="entry name" value="Transferase(Phosphotransferase) domain 1"/>
    <property type="match status" value="1"/>
</dbReference>
<keyword evidence="3" id="KW-0808">Transferase</keyword>
<dbReference type="InterPro" id="IPR011009">
    <property type="entry name" value="Kinase-like_dom_sf"/>
</dbReference>
<dbReference type="PROSITE" id="PS00108">
    <property type="entry name" value="PROTEIN_KINASE_ST"/>
    <property type="match status" value="1"/>
</dbReference>
<evidence type="ECO:0000313" key="3">
    <source>
        <dbReference type="EMBL" id="PRP91562.1"/>
    </source>
</evidence>
<name>A0A2S9XFC6_9BACT</name>
<organism evidence="3 4">
    <name type="scientific">Enhygromyxa salina</name>
    <dbReference type="NCBI Taxonomy" id="215803"/>
    <lineage>
        <taxon>Bacteria</taxon>
        <taxon>Pseudomonadati</taxon>
        <taxon>Myxococcota</taxon>
        <taxon>Polyangia</taxon>
        <taxon>Nannocystales</taxon>
        <taxon>Nannocystaceae</taxon>
        <taxon>Enhygromyxa</taxon>
    </lineage>
</organism>
<reference evidence="3 4" key="1">
    <citation type="submission" date="2018-03" db="EMBL/GenBank/DDBJ databases">
        <title>Draft Genome Sequences of the Obligatory Marine Myxobacteria Enhygromyxa salina SWB007.</title>
        <authorList>
            <person name="Poehlein A."/>
            <person name="Moghaddam J.A."/>
            <person name="Harms H."/>
            <person name="Alanjari M."/>
            <person name="Koenig G.M."/>
            <person name="Daniel R."/>
            <person name="Schaeberle T.F."/>
        </authorList>
    </citation>
    <scope>NUCLEOTIDE SEQUENCE [LARGE SCALE GENOMIC DNA]</scope>
    <source>
        <strain evidence="3 4">SWB007</strain>
    </source>
</reference>
<evidence type="ECO:0000256" key="1">
    <source>
        <dbReference type="SAM" id="MobiDB-lite"/>
    </source>
</evidence>
<dbReference type="EC" id="2.7.11.1" evidence="3"/>
<protein>
    <submittedName>
        <fullName evidence="3">Serine/threonine-protein kinase PK-1</fullName>
        <ecNumber evidence="3">2.7.11.1</ecNumber>
    </submittedName>
</protein>